<evidence type="ECO:0000259" key="7">
    <source>
        <dbReference type="Pfam" id="PF13860"/>
    </source>
</evidence>
<dbReference type="RefSeq" id="WP_138080081.1">
    <property type="nucleotide sequence ID" value="NZ_VAJM01000010.1"/>
</dbReference>
<evidence type="ECO:0000259" key="5">
    <source>
        <dbReference type="Pfam" id="PF01055"/>
    </source>
</evidence>
<keyword evidence="10" id="KW-1185">Reference proteome</keyword>
<dbReference type="InterPro" id="IPR013780">
    <property type="entry name" value="Glyco_hydro_b"/>
</dbReference>
<dbReference type="InterPro" id="IPR025887">
    <property type="entry name" value="Glyco_hydro_31_N_dom"/>
</dbReference>
<dbReference type="AlphaFoldDB" id="A0A5R8WLJ1"/>
<dbReference type="Pfam" id="PF01055">
    <property type="entry name" value="Glyco_hydro_31_2nd"/>
    <property type="match status" value="1"/>
</dbReference>
<dbReference type="Gene3D" id="2.60.40.4070">
    <property type="match status" value="1"/>
</dbReference>
<gene>
    <name evidence="9" type="ORF">FDY95_18875</name>
</gene>
<evidence type="ECO:0000256" key="3">
    <source>
        <dbReference type="SAM" id="MobiDB-lite"/>
    </source>
</evidence>
<keyword evidence="4" id="KW-0732">Signal</keyword>
<comment type="similarity">
    <text evidence="1 2">Belongs to the glycosyl hydrolase 31 family.</text>
</comment>
<dbReference type="InterPro" id="IPR025965">
    <property type="entry name" value="FlgD/Vpr_Ig-like"/>
</dbReference>
<dbReference type="Gene3D" id="2.60.40.1760">
    <property type="entry name" value="glycosyl hydrolase (family 31)"/>
    <property type="match status" value="1"/>
</dbReference>
<feature type="signal peptide" evidence="4">
    <location>
        <begin position="1"/>
        <end position="24"/>
    </location>
</feature>
<feature type="domain" description="Glycoside hydrolase family 31 TIM barrel" evidence="5">
    <location>
        <begin position="308"/>
        <end position="626"/>
    </location>
</feature>
<evidence type="ECO:0000256" key="4">
    <source>
        <dbReference type="SAM" id="SignalP"/>
    </source>
</evidence>
<feature type="domain" description="Glycoside hydrolase family 31 N-terminal" evidence="6">
    <location>
        <begin position="141"/>
        <end position="264"/>
    </location>
</feature>
<dbReference type="Gene3D" id="2.60.40.1180">
    <property type="entry name" value="Golgi alpha-mannosidase II"/>
    <property type="match status" value="2"/>
</dbReference>
<dbReference type="Gene3D" id="3.20.20.80">
    <property type="entry name" value="Glycosidases"/>
    <property type="match status" value="1"/>
</dbReference>
<dbReference type="CDD" id="cd14752">
    <property type="entry name" value="GH31_N"/>
    <property type="match status" value="1"/>
</dbReference>
<evidence type="ECO:0000256" key="2">
    <source>
        <dbReference type="RuleBase" id="RU361185"/>
    </source>
</evidence>
<dbReference type="SUPFAM" id="SSF51011">
    <property type="entry name" value="Glycosyl hydrolase domain"/>
    <property type="match status" value="1"/>
</dbReference>
<evidence type="ECO:0000259" key="6">
    <source>
        <dbReference type="Pfam" id="PF13802"/>
    </source>
</evidence>
<dbReference type="EMBL" id="VAJM01000010">
    <property type="protein sequence ID" value="TLM90081.1"/>
    <property type="molecule type" value="Genomic_DNA"/>
</dbReference>
<dbReference type="InterPro" id="IPR011013">
    <property type="entry name" value="Gal_mutarotase_sf_dom"/>
</dbReference>
<dbReference type="Pfam" id="PF13860">
    <property type="entry name" value="FlgD_ig"/>
    <property type="match status" value="1"/>
</dbReference>
<feature type="region of interest" description="Disordered" evidence="3">
    <location>
        <begin position="23"/>
        <end position="44"/>
    </location>
</feature>
<name>A0A5R8WLJ1_9BACT</name>
<reference evidence="9 10" key="1">
    <citation type="submission" date="2019-05" db="EMBL/GenBank/DDBJ databases">
        <title>Hymenobacter edaphi sp. nov., isolated from abandoned arsenic-contaminated farmland soil.</title>
        <authorList>
            <person name="Nie L."/>
        </authorList>
    </citation>
    <scope>NUCLEOTIDE SEQUENCE [LARGE SCALE GENOMIC DNA]</scope>
    <source>
        <strain evidence="9 10">1-3-3-8</strain>
    </source>
</reference>
<evidence type="ECO:0000256" key="1">
    <source>
        <dbReference type="ARBA" id="ARBA00007806"/>
    </source>
</evidence>
<dbReference type="PANTHER" id="PTHR43863">
    <property type="entry name" value="HYDROLASE, PUTATIVE (AFU_ORTHOLOGUE AFUA_1G03140)-RELATED"/>
    <property type="match status" value="1"/>
</dbReference>
<dbReference type="InterPro" id="IPR017853">
    <property type="entry name" value="GH"/>
</dbReference>
<accession>A0A5R8WLJ1</accession>
<organism evidence="9 10">
    <name type="scientific">Hymenobacter jeollabukensis</name>
    <dbReference type="NCBI Taxonomy" id="2025313"/>
    <lineage>
        <taxon>Bacteria</taxon>
        <taxon>Pseudomonadati</taxon>
        <taxon>Bacteroidota</taxon>
        <taxon>Cytophagia</taxon>
        <taxon>Cytophagales</taxon>
        <taxon>Hymenobacteraceae</taxon>
        <taxon>Hymenobacter</taxon>
    </lineage>
</organism>
<protein>
    <submittedName>
        <fullName evidence="9">Uncharacterized protein</fullName>
    </submittedName>
</protein>
<dbReference type="InterPro" id="IPR048395">
    <property type="entry name" value="Glyco_hydro_31_C"/>
</dbReference>
<evidence type="ECO:0000313" key="9">
    <source>
        <dbReference type="EMBL" id="TLM90081.1"/>
    </source>
</evidence>
<comment type="caution">
    <text evidence="9">The sequence shown here is derived from an EMBL/GenBank/DDBJ whole genome shotgun (WGS) entry which is preliminary data.</text>
</comment>
<dbReference type="Proteomes" id="UP000305517">
    <property type="component" value="Unassembled WGS sequence"/>
</dbReference>
<dbReference type="Pfam" id="PF13802">
    <property type="entry name" value="Gal_mutarotas_2"/>
    <property type="match status" value="1"/>
</dbReference>
<evidence type="ECO:0000259" key="8">
    <source>
        <dbReference type="Pfam" id="PF21365"/>
    </source>
</evidence>
<dbReference type="GO" id="GO:0004553">
    <property type="term" value="F:hydrolase activity, hydrolyzing O-glycosyl compounds"/>
    <property type="evidence" value="ECO:0007669"/>
    <property type="project" value="InterPro"/>
</dbReference>
<proteinExistence type="inferred from homology"/>
<feature type="chain" id="PRO_5024307979" evidence="4">
    <location>
        <begin position="25"/>
        <end position="1041"/>
    </location>
</feature>
<dbReference type="PANTHER" id="PTHR43863:SF2">
    <property type="entry name" value="MALTASE-GLUCOAMYLASE"/>
    <property type="match status" value="1"/>
</dbReference>
<dbReference type="SUPFAM" id="SSF51445">
    <property type="entry name" value="(Trans)glycosidases"/>
    <property type="match status" value="1"/>
</dbReference>
<keyword evidence="2" id="KW-0326">Glycosidase</keyword>
<dbReference type="InterPro" id="IPR000322">
    <property type="entry name" value="Glyco_hydro_31_TIM"/>
</dbReference>
<dbReference type="OrthoDB" id="176168at2"/>
<dbReference type="GO" id="GO:0005975">
    <property type="term" value="P:carbohydrate metabolic process"/>
    <property type="evidence" value="ECO:0007669"/>
    <property type="project" value="InterPro"/>
</dbReference>
<dbReference type="InterPro" id="IPR051816">
    <property type="entry name" value="Glycosyl_Hydrolase_31"/>
</dbReference>
<evidence type="ECO:0000313" key="10">
    <source>
        <dbReference type="Proteomes" id="UP000305517"/>
    </source>
</evidence>
<dbReference type="Pfam" id="PF21365">
    <property type="entry name" value="Glyco_hydro_31_3rd"/>
    <property type="match status" value="1"/>
</dbReference>
<feature type="domain" description="Glycosyl hydrolase family 31 C-terminal" evidence="8">
    <location>
        <begin position="727"/>
        <end position="799"/>
    </location>
</feature>
<sequence>MPTPPIRRLLPLLVLSALSTPALAQREGGGPPSQDPFGRRETPVPTRALGRYRSHSYQDGTLTIRSTDGGTLRVRPWAEGVVRVEFYPAGQPVRPDSSLSVVQAPQPERPADACNPGCDGPPRPAEVAKYGNLICQGIIATPTELTWDLGCGGLVTVQKTPLHLSYQRARSEEALLTEAGGAFEQLGGAGGTGVSFRLQPDEHLYGTGSRALPLDRRGRRLTLYNEAHYGYQNGEPTLNLTLPTVLSSRGYLLFFDHYAPGTLDLGATDKTVLEYRGEGLRSVAYFIVAGDSYAEILSRYTALTGRQPLPPRWGLGLLQSRFGYKSEAEMLHVARRMRQADFPLDALVLDLYWFGGTRQQGDFRWAPAGFPNPRRLTRRLDSLGIKTLLISEPYVMRSSLNDALVRRQGLVGRDAAGQPYTVASFWAGPATLLDMYRPAARRWLWEQYARLKQDGVAGWWTDLGEPENQPADMHYDAGPTRRIHNGYGQRWASILSEGYARHYPEERLFNLARSGWAGVQRHAVFPWSGDVNRSWSGLQAQVPIMLSLGLGGVGYMHSDAGGFGVGPTDPELYTRWLQMASLGPILRPHGGPEVPPEPYQWPPATQAAVRPYTHLRYRLLPYLYSLAWENAQTGTPLARPLNYGATAVQADVEQGLSAEELAAGLADAWQETGNWQADTAAMSAEARPDAARAQPPAAPTWSWSTTASSAWGAEKLRANRRQAFRRDNAPALADVNDQFFLGPNLLVAPVLQPGQRRRNVVLPAGTWIDFDSHETLPGGQTVGRPAPLHHLPLLVRAGAFVPLTRYRPSTALYRPDTLQVQYFADPAAGTTSFTVYDDDGHTAAPAAYQLLTLQGVVAGAQARITATLTGLTPPGAAPTRRVVELLLPRVSVAPAAVLLAGQPLPAEAWHYDAATRTLHLRFTLTDASRRASLTVQGLRLDRTPARHLDPDALTLEAPTERTLRGRTTLRYTVHRPGPAPTLRLLDSRGTLVRTMPTDATTGAHTLAWDARDAQNRPVPGGVYWAELAGQRQRLVVLPPQP</sequence>
<dbReference type="SUPFAM" id="SSF74650">
    <property type="entry name" value="Galactose mutarotase-like"/>
    <property type="match status" value="1"/>
</dbReference>
<dbReference type="GO" id="GO:0030246">
    <property type="term" value="F:carbohydrate binding"/>
    <property type="evidence" value="ECO:0007669"/>
    <property type="project" value="InterPro"/>
</dbReference>
<keyword evidence="2" id="KW-0378">Hydrolase</keyword>
<feature type="domain" description="FlgD/Vpr Ig-like" evidence="7">
    <location>
        <begin position="966"/>
        <end position="1028"/>
    </location>
</feature>